<feature type="region of interest" description="Disordered" evidence="12">
    <location>
        <begin position="693"/>
        <end position="714"/>
    </location>
</feature>
<dbReference type="InterPro" id="IPR000719">
    <property type="entry name" value="Prot_kinase_dom"/>
</dbReference>
<evidence type="ECO:0000256" key="5">
    <source>
        <dbReference type="ARBA" id="ARBA00022741"/>
    </source>
</evidence>
<evidence type="ECO:0000256" key="3">
    <source>
        <dbReference type="ARBA" id="ARBA00022679"/>
    </source>
</evidence>
<dbReference type="InterPro" id="IPR008271">
    <property type="entry name" value="Ser/Thr_kinase_AS"/>
</dbReference>
<keyword evidence="13" id="KW-1133">Transmembrane helix</keyword>
<keyword evidence="17" id="KW-1185">Reference proteome</keyword>
<dbReference type="Gene3D" id="1.10.510.10">
    <property type="entry name" value="Transferase(Phosphotransferase) domain 1"/>
    <property type="match status" value="1"/>
</dbReference>
<evidence type="ECO:0000256" key="1">
    <source>
        <dbReference type="ARBA" id="ARBA00004479"/>
    </source>
</evidence>
<evidence type="ECO:0000256" key="4">
    <source>
        <dbReference type="ARBA" id="ARBA00022729"/>
    </source>
</evidence>
<evidence type="ECO:0000256" key="9">
    <source>
        <dbReference type="ARBA" id="ARBA00023180"/>
    </source>
</evidence>
<dbReference type="Gene3D" id="2.10.25.10">
    <property type="entry name" value="Laminin"/>
    <property type="match status" value="2"/>
</dbReference>
<name>A0ABY9DZH2_VITVI</name>
<accession>A0ABY9DZH2</accession>
<dbReference type="SMART" id="SM00220">
    <property type="entry name" value="S_TKc"/>
    <property type="match status" value="1"/>
</dbReference>
<keyword evidence="3" id="KW-0808">Transferase</keyword>
<dbReference type="Pfam" id="PF13947">
    <property type="entry name" value="GUB_WAK_bind"/>
    <property type="match status" value="1"/>
</dbReference>
<keyword evidence="4 14" id="KW-0732">Signal</keyword>
<evidence type="ECO:0000256" key="8">
    <source>
        <dbReference type="ARBA" id="ARBA00023157"/>
    </source>
</evidence>
<evidence type="ECO:0000256" key="10">
    <source>
        <dbReference type="ARBA" id="ARBA00047558"/>
    </source>
</evidence>
<dbReference type="Pfam" id="PF00069">
    <property type="entry name" value="Pkinase"/>
    <property type="match status" value="1"/>
</dbReference>
<keyword evidence="5" id="KW-0547">Nucleotide-binding</keyword>
<evidence type="ECO:0000256" key="13">
    <source>
        <dbReference type="SAM" id="Phobius"/>
    </source>
</evidence>
<evidence type="ECO:0000256" key="11">
    <source>
        <dbReference type="ARBA" id="ARBA00047951"/>
    </source>
</evidence>
<dbReference type="PROSITE" id="PS50011">
    <property type="entry name" value="PROTEIN_KINASE_DOM"/>
    <property type="match status" value="1"/>
</dbReference>
<evidence type="ECO:0000259" key="15">
    <source>
        <dbReference type="PROSITE" id="PS50011"/>
    </source>
</evidence>
<evidence type="ECO:0000313" key="16">
    <source>
        <dbReference type="EMBL" id="WKA11836.1"/>
    </source>
</evidence>
<gene>
    <name evidence="16" type="ORF">VitviT2T_029293</name>
</gene>
<organism evidence="16 17">
    <name type="scientific">Vitis vinifera</name>
    <name type="common">Grape</name>
    <dbReference type="NCBI Taxonomy" id="29760"/>
    <lineage>
        <taxon>Eukaryota</taxon>
        <taxon>Viridiplantae</taxon>
        <taxon>Streptophyta</taxon>
        <taxon>Embryophyta</taxon>
        <taxon>Tracheophyta</taxon>
        <taxon>Spermatophyta</taxon>
        <taxon>Magnoliopsida</taxon>
        <taxon>eudicotyledons</taxon>
        <taxon>Gunneridae</taxon>
        <taxon>Pentapetalae</taxon>
        <taxon>rosids</taxon>
        <taxon>Vitales</taxon>
        <taxon>Vitaceae</taxon>
        <taxon>Viteae</taxon>
        <taxon>Vitis</taxon>
    </lineage>
</organism>
<dbReference type="PROSITE" id="PS00108">
    <property type="entry name" value="PROTEIN_KINASE_ST"/>
    <property type="match status" value="1"/>
</dbReference>
<dbReference type="EMBL" id="CP126665">
    <property type="protein sequence ID" value="WKA11836.1"/>
    <property type="molecule type" value="Genomic_DNA"/>
</dbReference>
<dbReference type="Proteomes" id="UP001227230">
    <property type="component" value="Chromosome 18"/>
</dbReference>
<feature type="domain" description="Protein kinase" evidence="15">
    <location>
        <begin position="399"/>
        <end position="680"/>
    </location>
</feature>
<dbReference type="InterPro" id="IPR045274">
    <property type="entry name" value="WAK-like"/>
</dbReference>
<evidence type="ECO:0000256" key="6">
    <source>
        <dbReference type="ARBA" id="ARBA00022777"/>
    </source>
</evidence>
<evidence type="ECO:0000313" key="17">
    <source>
        <dbReference type="Proteomes" id="UP001227230"/>
    </source>
</evidence>
<reference evidence="16 17" key="1">
    <citation type="journal article" date="2023" name="Hortic Res">
        <title>The complete reference genome for grapevine (Vitis vinifera L.) genetics and breeding.</title>
        <authorList>
            <person name="Shi X."/>
            <person name="Cao S."/>
            <person name="Wang X."/>
            <person name="Huang S."/>
            <person name="Wang Y."/>
            <person name="Liu Z."/>
            <person name="Liu W."/>
            <person name="Leng X."/>
            <person name="Peng Y."/>
            <person name="Wang N."/>
            <person name="Wang Y."/>
            <person name="Ma Z."/>
            <person name="Xu X."/>
            <person name="Zhang F."/>
            <person name="Xue H."/>
            <person name="Zhong H."/>
            <person name="Wang Y."/>
            <person name="Zhang K."/>
            <person name="Velt A."/>
            <person name="Avia K."/>
            <person name="Holtgrawe D."/>
            <person name="Grimplet J."/>
            <person name="Matus J.T."/>
            <person name="Ware D."/>
            <person name="Wu X."/>
            <person name="Wang H."/>
            <person name="Liu C."/>
            <person name="Fang Y."/>
            <person name="Rustenholz C."/>
            <person name="Cheng Z."/>
            <person name="Xiao H."/>
            <person name="Zhou Y."/>
        </authorList>
    </citation>
    <scope>NUCLEOTIDE SEQUENCE [LARGE SCALE GENOMIC DNA]</scope>
    <source>
        <strain evidence="17">cv. Pinot noir / PN40024</strain>
        <tissue evidence="16">Leaf</tissue>
    </source>
</reference>
<feature type="chain" id="PRO_5045741110" description="Protein kinase domain-containing protein" evidence="14">
    <location>
        <begin position="25"/>
        <end position="714"/>
    </location>
</feature>
<comment type="catalytic activity">
    <reaction evidence="10">
        <text>L-seryl-[protein] + ATP = O-phospho-L-seryl-[protein] + ADP + H(+)</text>
        <dbReference type="Rhea" id="RHEA:17989"/>
        <dbReference type="Rhea" id="RHEA-COMP:9863"/>
        <dbReference type="Rhea" id="RHEA-COMP:11604"/>
        <dbReference type="ChEBI" id="CHEBI:15378"/>
        <dbReference type="ChEBI" id="CHEBI:29999"/>
        <dbReference type="ChEBI" id="CHEBI:30616"/>
        <dbReference type="ChEBI" id="CHEBI:83421"/>
        <dbReference type="ChEBI" id="CHEBI:456216"/>
    </reaction>
</comment>
<dbReference type="CDD" id="cd14066">
    <property type="entry name" value="STKc_IRAK"/>
    <property type="match status" value="1"/>
</dbReference>
<dbReference type="CDD" id="cd00054">
    <property type="entry name" value="EGF_CA"/>
    <property type="match status" value="1"/>
</dbReference>
<keyword evidence="7" id="KW-0067">ATP-binding</keyword>
<keyword evidence="2" id="KW-0723">Serine/threonine-protein kinase</keyword>
<feature type="signal peptide" evidence="14">
    <location>
        <begin position="1"/>
        <end position="24"/>
    </location>
</feature>
<dbReference type="PANTHER" id="PTHR27005:SF521">
    <property type="entry name" value="WALL-ASSOCIATED RECEPTOR KINASE-LIKE 6"/>
    <property type="match status" value="1"/>
</dbReference>
<dbReference type="PROSITE" id="PS01187">
    <property type="entry name" value="EGF_CA"/>
    <property type="match status" value="1"/>
</dbReference>
<keyword evidence="9" id="KW-0325">Glycoprotein</keyword>
<keyword evidence="6" id="KW-0418">Kinase</keyword>
<keyword evidence="13" id="KW-0812">Transmembrane</keyword>
<keyword evidence="13" id="KW-0472">Membrane</keyword>
<comment type="catalytic activity">
    <reaction evidence="11">
        <text>L-threonyl-[protein] + ATP = O-phospho-L-threonyl-[protein] + ADP + H(+)</text>
        <dbReference type="Rhea" id="RHEA:46608"/>
        <dbReference type="Rhea" id="RHEA-COMP:11060"/>
        <dbReference type="Rhea" id="RHEA-COMP:11605"/>
        <dbReference type="ChEBI" id="CHEBI:15378"/>
        <dbReference type="ChEBI" id="CHEBI:30013"/>
        <dbReference type="ChEBI" id="CHEBI:30616"/>
        <dbReference type="ChEBI" id="CHEBI:61977"/>
        <dbReference type="ChEBI" id="CHEBI:456216"/>
    </reaction>
</comment>
<protein>
    <recommendedName>
        <fullName evidence="15">Protein kinase domain-containing protein</fullName>
    </recommendedName>
</protein>
<dbReference type="SUPFAM" id="SSF56112">
    <property type="entry name" value="Protein kinase-like (PK-like)"/>
    <property type="match status" value="1"/>
</dbReference>
<evidence type="ECO:0000256" key="2">
    <source>
        <dbReference type="ARBA" id="ARBA00022527"/>
    </source>
</evidence>
<dbReference type="InterPro" id="IPR025287">
    <property type="entry name" value="WAK_GUB"/>
</dbReference>
<evidence type="ECO:0000256" key="12">
    <source>
        <dbReference type="SAM" id="MobiDB-lite"/>
    </source>
</evidence>
<dbReference type="InterPro" id="IPR011009">
    <property type="entry name" value="Kinase-like_dom_sf"/>
</dbReference>
<comment type="subcellular location">
    <subcellularLocation>
        <location evidence="1">Membrane</location>
        <topology evidence="1">Single-pass type I membrane protein</topology>
    </subcellularLocation>
</comment>
<dbReference type="Gene3D" id="3.30.200.20">
    <property type="entry name" value="Phosphorylase Kinase, domain 1"/>
    <property type="match status" value="1"/>
</dbReference>
<sequence>MRMKMRPPLLLLLSLLCLLCPCIPKPIIEMPGPIAKPHCPDKCGNISIPYPFGIGDVKCAKDDKFLLQCNNGQPLLLGSLPVRHLSIKGTVNVTMKTKRQCFSNGVSEVNFYGGIKLAGSPFTFFHNRNKFVVLGCNITALIDNNREYRRACLSFCRGYPPSAAPGFCTTSLPKQLKTLNITLFSIDPSSDSNHKFCLHAFVAAKSTYSISEINLSKHPVTTQVTLQWVVGEEKCEASGNRSETYACGKNTECQSSTNGPGYRCICKQGFQGNPYLPGGCQDIDECDDPSGYPCDGFCQNTAGDYTCRRSDESEVNSRRHGVAILASAIILSIGFLLLIAGIYWLNALVKKRKIIKLKKKLFKRNGGLLLQQQISSDKGKLEKLKIFSSEELEKATDYYNENRILGKGGQVIVYKGMLPDGSVVAVKKSKKMDKAQIERFANEVVILSQINHRNVVKLLGCCLETEVPLLVYEFVSNGTLSNHIHDQMEESPMKLSDRLRVAKEVAGALSYMHSAADVPIYHRDIKSSNILLDGKYRAKLSDFGISRSVPTEKSHLTTSVRGTFGYLDPEYFQSSQYTEKSDVYSFGVVLVELLTGQKPISGLRSEDMGLAAHFICSAKKNRLFDVLDPQVVMEGEKEELVILANLAMRCLKLSGSKRPTMKEVSWELENLKKLQKHLPVELDHQEDDYYFAESSRSLEPGDELELDMHPRSTE</sequence>
<evidence type="ECO:0000256" key="7">
    <source>
        <dbReference type="ARBA" id="ARBA00022840"/>
    </source>
</evidence>
<evidence type="ECO:0000256" key="14">
    <source>
        <dbReference type="SAM" id="SignalP"/>
    </source>
</evidence>
<dbReference type="InterPro" id="IPR018097">
    <property type="entry name" value="EGF_Ca-bd_CS"/>
</dbReference>
<feature type="transmembrane region" description="Helical" evidence="13">
    <location>
        <begin position="322"/>
        <end position="349"/>
    </location>
</feature>
<proteinExistence type="predicted"/>
<keyword evidence="8" id="KW-1015">Disulfide bond</keyword>
<dbReference type="PANTHER" id="PTHR27005">
    <property type="entry name" value="WALL-ASSOCIATED RECEPTOR KINASE-LIKE 21"/>
    <property type="match status" value="1"/>
</dbReference>